<evidence type="ECO:0000256" key="1">
    <source>
        <dbReference type="SAM" id="MobiDB-lite"/>
    </source>
</evidence>
<gene>
    <name evidence="2" type="ORF">TRM7557_02609</name>
</gene>
<dbReference type="Proteomes" id="UP000052022">
    <property type="component" value="Unassembled WGS sequence"/>
</dbReference>
<organism evidence="2 3">
    <name type="scientific">Tritonibacter multivorans</name>
    <dbReference type="NCBI Taxonomy" id="928856"/>
    <lineage>
        <taxon>Bacteria</taxon>
        <taxon>Pseudomonadati</taxon>
        <taxon>Pseudomonadota</taxon>
        <taxon>Alphaproteobacteria</taxon>
        <taxon>Rhodobacterales</taxon>
        <taxon>Paracoccaceae</taxon>
        <taxon>Tritonibacter</taxon>
    </lineage>
</organism>
<proteinExistence type="predicted"/>
<dbReference type="STRING" id="928856.SAMN04488049_101109"/>
<dbReference type="EMBL" id="CYSD01000037">
    <property type="protein sequence ID" value="CUH79855.1"/>
    <property type="molecule type" value="Genomic_DNA"/>
</dbReference>
<accession>A0A0P1GF00</accession>
<feature type="region of interest" description="Disordered" evidence="1">
    <location>
        <begin position="13"/>
        <end position="46"/>
    </location>
</feature>
<evidence type="ECO:0000313" key="2">
    <source>
        <dbReference type="EMBL" id="CUH79855.1"/>
    </source>
</evidence>
<dbReference type="AlphaFoldDB" id="A0A0P1GF00"/>
<reference evidence="2 3" key="1">
    <citation type="submission" date="2015-09" db="EMBL/GenBank/DDBJ databases">
        <authorList>
            <consortium name="Swine Surveillance"/>
        </authorList>
    </citation>
    <scope>NUCLEOTIDE SEQUENCE [LARGE SCALE GENOMIC DNA]</scope>
    <source>
        <strain evidence="2 3">CECT 7557</strain>
    </source>
</reference>
<protein>
    <recommendedName>
        <fullName evidence="4">Type II secretory pathway, component PulF</fullName>
    </recommendedName>
</protein>
<evidence type="ECO:0008006" key="4">
    <source>
        <dbReference type="Google" id="ProtNLM"/>
    </source>
</evidence>
<name>A0A0P1GF00_9RHOB</name>
<keyword evidence="3" id="KW-1185">Reference proteome</keyword>
<sequence length="155" mass="16870">MGLCPKPRDIFEKMKGEARRPLASNPARRYGGAMSEKKPEKKPSRQQVYTLLVQIGRKEGDGLPEGATGAALMIYASGVDEAEAVRETVAILKQADTAPLDVTGYGTLAEREAEGHEIGDEERDLMQRALEENAVIVAQMTPFFGDEDIEGAVLH</sequence>
<evidence type="ECO:0000313" key="3">
    <source>
        <dbReference type="Proteomes" id="UP000052022"/>
    </source>
</evidence>